<dbReference type="SUPFAM" id="SSF51735">
    <property type="entry name" value="NAD(P)-binding Rossmann-fold domains"/>
    <property type="match status" value="1"/>
</dbReference>
<accession>A0A5C4JWP9</accession>
<evidence type="ECO:0000313" key="5">
    <source>
        <dbReference type="Proteomes" id="UP000307874"/>
    </source>
</evidence>
<dbReference type="Proteomes" id="UP000307874">
    <property type="component" value="Unassembled WGS sequence"/>
</dbReference>
<dbReference type="Pfam" id="PF14748">
    <property type="entry name" value="P5CR_dimer"/>
    <property type="match status" value="1"/>
</dbReference>
<dbReference type="PANTHER" id="PTHR11645">
    <property type="entry name" value="PYRROLINE-5-CARBOXYLATE REDUCTASE"/>
    <property type="match status" value="1"/>
</dbReference>
<dbReference type="EMBL" id="VCLB01000001">
    <property type="protein sequence ID" value="TNB49873.1"/>
    <property type="molecule type" value="Genomic_DNA"/>
</dbReference>
<dbReference type="RefSeq" id="WP_138746912.1">
    <property type="nucleotide sequence ID" value="NZ_VCLB01000001.1"/>
</dbReference>
<proteinExistence type="inferred from homology"/>
<dbReference type="OrthoDB" id="9805754at2"/>
<evidence type="ECO:0000259" key="3">
    <source>
        <dbReference type="Pfam" id="PF14748"/>
    </source>
</evidence>
<name>A0A5C4JWP9_9HYPH</name>
<dbReference type="PANTHER" id="PTHR11645:SF13">
    <property type="entry name" value="PYRROLINE-5-CARBOXYLATE REDUCTASE CATALYTIC N-TERMINAL DOMAIN-CONTAINING PROTEIN"/>
    <property type="match status" value="1"/>
</dbReference>
<dbReference type="InterPro" id="IPR028939">
    <property type="entry name" value="P5C_Rdtase_cat_N"/>
</dbReference>
<dbReference type="GO" id="GO:0055129">
    <property type="term" value="P:L-proline biosynthetic process"/>
    <property type="evidence" value="ECO:0007669"/>
    <property type="project" value="TreeGrafter"/>
</dbReference>
<dbReference type="Gene3D" id="1.10.3730.10">
    <property type="entry name" value="ProC C-terminal domain-like"/>
    <property type="match status" value="1"/>
</dbReference>
<evidence type="ECO:0000256" key="1">
    <source>
        <dbReference type="ARBA" id="ARBA00005525"/>
    </source>
</evidence>
<dbReference type="Pfam" id="PF03807">
    <property type="entry name" value="F420_oxidored"/>
    <property type="match status" value="1"/>
</dbReference>
<dbReference type="SUPFAM" id="SSF48179">
    <property type="entry name" value="6-phosphogluconate dehydrogenase C-terminal domain-like"/>
    <property type="match status" value="1"/>
</dbReference>
<keyword evidence="5" id="KW-1185">Reference proteome</keyword>
<evidence type="ECO:0000313" key="4">
    <source>
        <dbReference type="EMBL" id="TNB49873.1"/>
    </source>
</evidence>
<dbReference type="InterPro" id="IPR036291">
    <property type="entry name" value="NAD(P)-bd_dom_sf"/>
</dbReference>
<reference evidence="4 5" key="1">
    <citation type="submission" date="2019-06" db="EMBL/GenBank/DDBJ databases">
        <title>Martelella lutilitoris sp. nov., isolated from a tidal mudflat.</title>
        <authorList>
            <person name="Kim Y.-J."/>
        </authorList>
    </citation>
    <scope>NUCLEOTIDE SEQUENCE [LARGE SCALE GENOMIC DNA]</scope>
    <source>
        <strain evidence="4 5">GH2-6</strain>
    </source>
</reference>
<feature type="domain" description="Pyrroline-5-carboxylate reductase catalytic N-terminal" evidence="2">
    <location>
        <begin position="2"/>
        <end position="93"/>
    </location>
</feature>
<dbReference type="GO" id="GO:0004735">
    <property type="term" value="F:pyrroline-5-carboxylate reductase activity"/>
    <property type="evidence" value="ECO:0007669"/>
    <property type="project" value="TreeGrafter"/>
</dbReference>
<evidence type="ECO:0000259" key="2">
    <source>
        <dbReference type="Pfam" id="PF03807"/>
    </source>
</evidence>
<dbReference type="Gene3D" id="3.40.50.720">
    <property type="entry name" value="NAD(P)-binding Rossmann-like Domain"/>
    <property type="match status" value="1"/>
</dbReference>
<comment type="similarity">
    <text evidence="1">Belongs to the pyrroline-5-carboxylate reductase family.</text>
</comment>
<protein>
    <submittedName>
        <fullName evidence="4">F420-dependent NADP oxidoreductase</fullName>
    </submittedName>
</protein>
<comment type="caution">
    <text evidence="4">The sequence shown here is derived from an EMBL/GenBank/DDBJ whole genome shotgun (WGS) entry which is preliminary data.</text>
</comment>
<dbReference type="InterPro" id="IPR008927">
    <property type="entry name" value="6-PGluconate_DH-like_C_sf"/>
</dbReference>
<feature type="domain" description="Pyrroline-5-carboxylate reductase dimerisation" evidence="3">
    <location>
        <begin position="159"/>
        <end position="253"/>
    </location>
</feature>
<dbReference type="InterPro" id="IPR029036">
    <property type="entry name" value="P5CR_dimer"/>
</dbReference>
<organism evidence="4 5">
    <name type="scientific">Martelella lutilitoris</name>
    <dbReference type="NCBI Taxonomy" id="2583532"/>
    <lineage>
        <taxon>Bacteria</taxon>
        <taxon>Pseudomonadati</taxon>
        <taxon>Pseudomonadota</taxon>
        <taxon>Alphaproteobacteria</taxon>
        <taxon>Hyphomicrobiales</taxon>
        <taxon>Aurantimonadaceae</taxon>
        <taxon>Martelella</taxon>
    </lineage>
</organism>
<gene>
    <name evidence="4" type="ORF">FF124_02620</name>
</gene>
<dbReference type="AlphaFoldDB" id="A0A5C4JWP9"/>
<sequence length="261" mass="27796">MTIGFIGTGEITKAVVTGMSTADGEKPTILVSPRNEEIAAGLADRFENVEIAASNQDVIDGAETVCLALRPGDAEEIVKTLKFGPSHHVISFMPTFSQARLARIVAPATRITLVTPLPAVAFHGGPTPVFPPDEDAIAMFEPLGTVVAAETDDEYQAMCVATASLAGAFAYYETIADWLQAKNLPADKARAFSGAVFYALAATARNAPDMSFSELTHESATRGGTNEQVLKHLKDNNVYTAFSKALDGIWDRFENAKPSSD</sequence>